<evidence type="ECO:0000313" key="3">
    <source>
        <dbReference type="Proteomes" id="UP000787672"/>
    </source>
</evidence>
<protein>
    <recommendedName>
        <fullName evidence="4">Peptidase M1 membrane alanine aminopeptidase domain-containing protein</fullName>
    </recommendedName>
</protein>
<accession>A0ABS6F8Z5</accession>
<gene>
    <name evidence="2" type="ORF">KQI82_07525</name>
</gene>
<feature type="transmembrane region" description="Helical" evidence="1">
    <location>
        <begin position="135"/>
        <end position="161"/>
    </location>
</feature>
<feature type="transmembrane region" description="Helical" evidence="1">
    <location>
        <begin position="253"/>
        <end position="271"/>
    </location>
</feature>
<keyword evidence="1" id="KW-1133">Transmembrane helix</keyword>
<comment type="caution">
    <text evidence="2">The sequence shown here is derived from an EMBL/GenBank/DDBJ whole genome shotgun (WGS) entry which is preliminary data.</text>
</comment>
<feature type="transmembrane region" description="Helical" evidence="1">
    <location>
        <begin position="50"/>
        <end position="72"/>
    </location>
</feature>
<organism evidence="2 3">
    <name type="scientific">Dysosmobacter acutus</name>
    <dbReference type="NCBI Taxonomy" id="2841504"/>
    <lineage>
        <taxon>Bacteria</taxon>
        <taxon>Bacillati</taxon>
        <taxon>Bacillota</taxon>
        <taxon>Clostridia</taxon>
        <taxon>Eubacteriales</taxon>
        <taxon>Oscillospiraceae</taxon>
        <taxon>Dysosmobacter</taxon>
    </lineage>
</organism>
<evidence type="ECO:0008006" key="4">
    <source>
        <dbReference type="Google" id="ProtNLM"/>
    </source>
</evidence>
<dbReference type="EMBL" id="JAHLQN010000001">
    <property type="protein sequence ID" value="MBU5626763.1"/>
    <property type="molecule type" value="Genomic_DNA"/>
</dbReference>
<keyword evidence="3" id="KW-1185">Reference proteome</keyword>
<sequence length="728" mass="80051">MKRFSLYRVELKRLSRNPLTCLLAGLSALAPLTGHGLLTLTIGDSMSALYLANPMLAGGALGAVFFALMVLFSLDQARRSGIGDLSDAIVNPMRMAAVRLMAVWTVAGLTAAAVFVSYLPYTAWKLDIVFSLSDYTLSVCLLFLPGPIMGALAAAALWQLVQRLDVSLLAVLAALAVSMGTDCRQFFLAQWCVPLVSTLSDAFGSAIVWRTALYSRVVWIGLMGGAWLLSLLCVRQYGRGALGSFFRHARRSALPVLAAVLLCGGGLLWLWQPFSDHSPANWMECLDKEEDRFNEALTLEKTALRVRIKSYLMGTMSGDAAFTIRNSSGRPQELYFELNSGYAVRSVSANGKEIPFEDLRNDMLASRELRCTLPAEEEIELRIHYGGMPKMWNEMESQLNADTISARSVTMTSKTLAPVVAGCVAVPEEAEISLRIDLKDDLVPVGTGTATLLGTSGDGTNSWMVENTGTDRLFLYAGDFITTQLDADDGTSMDFCYSKKYQERLKDGALDLMEKAIQYCSATYGPRSGGEGFKIIQTTAFNFGGFAVSGVSGMGESYFSDENLADPDKGPGSAEILAHEIIHQWWGLGATLTDPEDPCWNDEGITVYTTYRLMCRVMGREYAHRNYVKKWENTMSQLSASFYQRHPDYLNRLPERYQNDVSASAAGANWYDGNALMIYRAAERIGEEPLDDIWAKLYREGGTEMPPYITLGDFLGECGLEKGDVQRG</sequence>
<proteinExistence type="predicted"/>
<name>A0ABS6F8Z5_9FIRM</name>
<reference evidence="2 3" key="1">
    <citation type="submission" date="2021-06" db="EMBL/GenBank/DDBJ databases">
        <authorList>
            <person name="Sun Q."/>
            <person name="Li D."/>
        </authorList>
    </citation>
    <scope>NUCLEOTIDE SEQUENCE [LARGE SCALE GENOMIC DNA]</scope>
    <source>
        <strain evidence="2 3">MSJ-2</strain>
    </source>
</reference>
<feature type="transmembrane region" description="Helical" evidence="1">
    <location>
        <begin position="101"/>
        <end position="123"/>
    </location>
</feature>
<keyword evidence="1" id="KW-0812">Transmembrane</keyword>
<keyword evidence="1" id="KW-0472">Membrane</keyword>
<evidence type="ECO:0000256" key="1">
    <source>
        <dbReference type="SAM" id="Phobius"/>
    </source>
</evidence>
<feature type="transmembrane region" description="Helical" evidence="1">
    <location>
        <begin position="207"/>
        <end position="232"/>
    </location>
</feature>
<feature type="transmembrane region" description="Helical" evidence="1">
    <location>
        <begin position="168"/>
        <end position="187"/>
    </location>
</feature>
<dbReference type="Proteomes" id="UP000787672">
    <property type="component" value="Unassembled WGS sequence"/>
</dbReference>
<evidence type="ECO:0000313" key="2">
    <source>
        <dbReference type="EMBL" id="MBU5626763.1"/>
    </source>
</evidence>
<dbReference type="RefSeq" id="WP_216632212.1">
    <property type="nucleotide sequence ID" value="NZ_JAHLQN010000001.1"/>
</dbReference>